<evidence type="ECO:0000313" key="2">
    <source>
        <dbReference type="EMBL" id="MFA0789950.1"/>
    </source>
</evidence>
<gene>
    <name evidence="2" type="ORF">ACCI51_05280</name>
</gene>
<organism evidence="2 3">
    <name type="scientific">Microbulbifer echini</name>
    <dbReference type="NCBI Taxonomy" id="1529067"/>
    <lineage>
        <taxon>Bacteria</taxon>
        <taxon>Pseudomonadati</taxon>
        <taxon>Pseudomonadota</taxon>
        <taxon>Gammaproteobacteria</taxon>
        <taxon>Cellvibrionales</taxon>
        <taxon>Microbulbiferaceae</taxon>
        <taxon>Microbulbifer</taxon>
    </lineage>
</organism>
<dbReference type="RefSeq" id="WP_299585537.1">
    <property type="nucleotide sequence ID" value="NZ_JBGMEL010000004.1"/>
</dbReference>
<evidence type="ECO:0000256" key="1">
    <source>
        <dbReference type="SAM" id="Coils"/>
    </source>
</evidence>
<reference evidence="2 3" key="1">
    <citation type="submission" date="2024-08" db="EMBL/GenBank/DDBJ databases">
        <authorList>
            <person name="Ishaq N."/>
        </authorList>
    </citation>
    <scope>NUCLEOTIDE SEQUENCE [LARGE SCALE GENOMIC DNA]</scope>
    <source>
        <strain evidence="2 3">JCM 30400</strain>
    </source>
</reference>
<proteinExistence type="predicted"/>
<evidence type="ECO:0000313" key="3">
    <source>
        <dbReference type="Proteomes" id="UP001569414"/>
    </source>
</evidence>
<feature type="coiled-coil region" evidence="1">
    <location>
        <begin position="12"/>
        <end position="49"/>
    </location>
</feature>
<keyword evidence="3" id="KW-1185">Reference proteome</keyword>
<protein>
    <recommendedName>
        <fullName evidence="4">Transposase</fullName>
    </recommendedName>
</protein>
<dbReference type="Proteomes" id="UP001569414">
    <property type="component" value="Unassembled WGS sequence"/>
</dbReference>
<comment type="caution">
    <text evidence="2">The sequence shown here is derived from an EMBL/GenBank/DDBJ whole genome shotgun (WGS) entry which is preliminary data.</text>
</comment>
<keyword evidence="1" id="KW-0175">Coiled coil</keyword>
<name>A0ABV4NKV2_9GAMM</name>
<dbReference type="EMBL" id="JBGMEL010000004">
    <property type="protein sequence ID" value="MFA0789950.1"/>
    <property type="molecule type" value="Genomic_DNA"/>
</dbReference>
<evidence type="ECO:0008006" key="4">
    <source>
        <dbReference type="Google" id="ProtNLM"/>
    </source>
</evidence>
<accession>A0ABV4NKV2</accession>
<sequence>MPSHMSHNEPPLSETRGLRRQLEDEIAWLQRQQDAIAETDSENQTLLRRTLNGMIFSRRALLGRMPR</sequence>